<feature type="domain" description="Helicase ATP-binding" evidence="8">
    <location>
        <begin position="136"/>
        <end position="311"/>
    </location>
</feature>
<dbReference type="EC" id="3.6.4.13" evidence="1"/>
<organism evidence="11">
    <name type="scientific">Heterosigma akashiwo</name>
    <name type="common">Chromophytic alga</name>
    <name type="synonym">Heterosigma carterae</name>
    <dbReference type="NCBI Taxonomy" id="2829"/>
    <lineage>
        <taxon>Eukaryota</taxon>
        <taxon>Sar</taxon>
        <taxon>Stramenopiles</taxon>
        <taxon>Ochrophyta</taxon>
        <taxon>Raphidophyceae</taxon>
        <taxon>Chattonellales</taxon>
        <taxon>Chattonellaceae</taxon>
        <taxon>Heterosigma</taxon>
    </lineage>
</organism>
<feature type="short sequence motif" description="Q motif" evidence="6">
    <location>
        <begin position="105"/>
        <end position="133"/>
    </location>
</feature>
<keyword evidence="4 7" id="KW-0347">Helicase</keyword>
<dbReference type="FunFam" id="3.40.50.300:FF:000079">
    <property type="entry name" value="probable ATP-dependent RNA helicase DDX17"/>
    <property type="match status" value="1"/>
</dbReference>
<evidence type="ECO:0000256" key="5">
    <source>
        <dbReference type="ARBA" id="ARBA00022840"/>
    </source>
</evidence>
<evidence type="ECO:0000256" key="1">
    <source>
        <dbReference type="ARBA" id="ARBA00012552"/>
    </source>
</evidence>
<dbReference type="InterPro" id="IPR000629">
    <property type="entry name" value="RNA-helicase_DEAD-box_CS"/>
</dbReference>
<keyword evidence="2 7" id="KW-0547">Nucleotide-binding</keyword>
<evidence type="ECO:0000259" key="8">
    <source>
        <dbReference type="PROSITE" id="PS51192"/>
    </source>
</evidence>
<dbReference type="EMBL" id="HBIU01025114">
    <property type="protein sequence ID" value="CAE0632881.1"/>
    <property type="molecule type" value="Transcribed_RNA"/>
</dbReference>
<evidence type="ECO:0000259" key="9">
    <source>
        <dbReference type="PROSITE" id="PS51194"/>
    </source>
</evidence>
<dbReference type="AlphaFoldDB" id="A0A6S9KNI1"/>
<reference evidence="11" key="1">
    <citation type="submission" date="2021-01" db="EMBL/GenBank/DDBJ databases">
        <authorList>
            <person name="Corre E."/>
            <person name="Pelletier E."/>
            <person name="Niang G."/>
            <person name="Scheremetjew M."/>
            <person name="Finn R."/>
            <person name="Kale V."/>
            <person name="Holt S."/>
            <person name="Cochrane G."/>
            <person name="Meng A."/>
            <person name="Brown T."/>
            <person name="Cohen L."/>
        </authorList>
    </citation>
    <scope>NUCLEOTIDE SEQUENCE</scope>
    <source>
        <strain evidence="11">CCMP3107</strain>
    </source>
</reference>
<dbReference type="GO" id="GO:0005524">
    <property type="term" value="F:ATP binding"/>
    <property type="evidence" value="ECO:0007669"/>
    <property type="project" value="UniProtKB-KW"/>
</dbReference>
<dbReference type="InterPro" id="IPR027417">
    <property type="entry name" value="P-loop_NTPase"/>
</dbReference>
<protein>
    <recommendedName>
        <fullName evidence="1">RNA helicase</fullName>
        <ecNumber evidence="1">3.6.4.13</ecNumber>
    </recommendedName>
</protein>
<dbReference type="InterPro" id="IPR001650">
    <property type="entry name" value="Helicase_C-like"/>
</dbReference>
<dbReference type="SMART" id="SM00487">
    <property type="entry name" value="DEXDc"/>
    <property type="match status" value="1"/>
</dbReference>
<dbReference type="GO" id="GO:0003724">
    <property type="term" value="F:RNA helicase activity"/>
    <property type="evidence" value="ECO:0007669"/>
    <property type="project" value="UniProtKB-EC"/>
</dbReference>
<dbReference type="PROSITE" id="PS00039">
    <property type="entry name" value="DEAD_ATP_HELICASE"/>
    <property type="match status" value="1"/>
</dbReference>
<evidence type="ECO:0000256" key="6">
    <source>
        <dbReference type="PROSITE-ProRule" id="PRU00552"/>
    </source>
</evidence>
<keyword evidence="3 7" id="KW-0378">Hydrolase</keyword>
<gene>
    <name evidence="11" type="ORF">HAKA00212_LOCUS11593</name>
</gene>
<evidence type="ECO:0000256" key="3">
    <source>
        <dbReference type="ARBA" id="ARBA00022801"/>
    </source>
</evidence>
<dbReference type="FunFam" id="3.40.50.300:FF:000008">
    <property type="entry name" value="ATP-dependent RNA helicase RhlB"/>
    <property type="match status" value="1"/>
</dbReference>
<proteinExistence type="inferred from homology"/>
<dbReference type="SUPFAM" id="SSF52540">
    <property type="entry name" value="P-loop containing nucleoside triphosphate hydrolases"/>
    <property type="match status" value="1"/>
</dbReference>
<evidence type="ECO:0000259" key="10">
    <source>
        <dbReference type="PROSITE" id="PS51195"/>
    </source>
</evidence>
<dbReference type="CDD" id="cd17966">
    <property type="entry name" value="DEADc_DDX5_DDX17"/>
    <property type="match status" value="1"/>
</dbReference>
<dbReference type="PROSITE" id="PS51192">
    <property type="entry name" value="HELICASE_ATP_BIND_1"/>
    <property type="match status" value="1"/>
</dbReference>
<sequence>MYGSSRYDDHSSRRGGYGGGGGSYGGGGGFGAFGGGGGFGGGDRMAGLGAGLHNIHWDMNSLPVFEKNFYMEHPDVTRRGDAEANRWRQGHQIIIEGQGIPKPCLTFEEASMPEYILREVMKYRFTAPTPIQSQGWPMALLGRDMVGISATGSGKTLAFLLPAMVHINAQPYLQPGDGPIVLVVAPTRELALQIKEECDKFGGSSGIKNTCVYGGVPKRAQVADLRAGVEIVVATPGRLIDHLEGGTTNLRRVTYLVLDEADRMLDMGFEPQIRKIVSQIRPDRQTLMWSATWPKEVQGLARDFLTNYYQVTVGSLELQANADIEQVIEICEDYGKYAKLQETFRSRGGPKALVFVETKRGCDALTRSLRLDGFHARCIHGDKTQQERDWVLKEFRENHCKILVATDVAARGLDIRDIEMVVNFDFPSNMEDYVHRIGRCGRAGAKGTAVSFFGSKNAKLTRELVRIMREAGSAVPSSLQQMMAMGGGGYGGGGGNGGGRRRYR</sequence>
<dbReference type="InterPro" id="IPR014014">
    <property type="entry name" value="RNA_helicase_DEAD_Q_motif"/>
</dbReference>
<dbReference type="Pfam" id="PF00270">
    <property type="entry name" value="DEAD"/>
    <property type="match status" value="1"/>
</dbReference>
<evidence type="ECO:0000256" key="4">
    <source>
        <dbReference type="ARBA" id="ARBA00022806"/>
    </source>
</evidence>
<dbReference type="InterPro" id="IPR014001">
    <property type="entry name" value="Helicase_ATP-bd"/>
</dbReference>
<dbReference type="Pfam" id="PF00271">
    <property type="entry name" value="Helicase_C"/>
    <property type="match status" value="1"/>
</dbReference>
<feature type="domain" description="Helicase C-terminal" evidence="9">
    <location>
        <begin position="323"/>
        <end position="483"/>
    </location>
</feature>
<dbReference type="Gene3D" id="3.40.50.300">
    <property type="entry name" value="P-loop containing nucleotide triphosphate hydrolases"/>
    <property type="match status" value="2"/>
</dbReference>
<dbReference type="PROSITE" id="PS51194">
    <property type="entry name" value="HELICASE_CTER"/>
    <property type="match status" value="1"/>
</dbReference>
<evidence type="ECO:0000256" key="7">
    <source>
        <dbReference type="RuleBase" id="RU000492"/>
    </source>
</evidence>
<dbReference type="CDD" id="cd18787">
    <property type="entry name" value="SF2_C_DEAD"/>
    <property type="match status" value="1"/>
</dbReference>
<comment type="similarity">
    <text evidence="7">Belongs to the DEAD box helicase family.</text>
</comment>
<dbReference type="GO" id="GO:0003676">
    <property type="term" value="F:nucleic acid binding"/>
    <property type="evidence" value="ECO:0007669"/>
    <property type="project" value="InterPro"/>
</dbReference>
<keyword evidence="5 7" id="KW-0067">ATP-binding</keyword>
<name>A0A6S9KNI1_HETAK</name>
<dbReference type="PANTHER" id="PTHR47958">
    <property type="entry name" value="ATP-DEPENDENT RNA HELICASE DBP3"/>
    <property type="match status" value="1"/>
</dbReference>
<dbReference type="InterPro" id="IPR011545">
    <property type="entry name" value="DEAD/DEAH_box_helicase_dom"/>
</dbReference>
<accession>A0A6S9KNI1</accession>
<evidence type="ECO:0000313" key="11">
    <source>
        <dbReference type="EMBL" id="CAE0632881.1"/>
    </source>
</evidence>
<dbReference type="GO" id="GO:0016787">
    <property type="term" value="F:hydrolase activity"/>
    <property type="evidence" value="ECO:0007669"/>
    <property type="project" value="UniProtKB-KW"/>
</dbReference>
<evidence type="ECO:0000256" key="2">
    <source>
        <dbReference type="ARBA" id="ARBA00022741"/>
    </source>
</evidence>
<dbReference type="SMART" id="SM00490">
    <property type="entry name" value="HELICc"/>
    <property type="match status" value="1"/>
</dbReference>
<feature type="domain" description="DEAD-box RNA helicase Q" evidence="10">
    <location>
        <begin position="105"/>
        <end position="133"/>
    </location>
</feature>
<dbReference type="PROSITE" id="PS51195">
    <property type="entry name" value="Q_MOTIF"/>
    <property type="match status" value="1"/>
</dbReference>